<evidence type="ECO:0000313" key="3">
    <source>
        <dbReference type="Proteomes" id="UP000176741"/>
    </source>
</evidence>
<dbReference type="EMBL" id="MGGD01000071">
    <property type="protein sequence ID" value="OGM19358.1"/>
    <property type="molecule type" value="Genomic_DNA"/>
</dbReference>
<evidence type="ECO:0000259" key="1">
    <source>
        <dbReference type="PROSITE" id="PS50846"/>
    </source>
</evidence>
<dbReference type="InterPro" id="IPR006121">
    <property type="entry name" value="HMA_dom"/>
</dbReference>
<evidence type="ECO:0000313" key="2">
    <source>
        <dbReference type="EMBL" id="OGM19358.1"/>
    </source>
</evidence>
<gene>
    <name evidence="2" type="ORF">A2771_02565</name>
</gene>
<reference evidence="2 3" key="1">
    <citation type="journal article" date="2016" name="Nat. Commun.">
        <title>Thousands of microbial genomes shed light on interconnected biogeochemical processes in an aquifer system.</title>
        <authorList>
            <person name="Anantharaman K."/>
            <person name="Brown C.T."/>
            <person name="Hug L.A."/>
            <person name="Sharon I."/>
            <person name="Castelle C.J."/>
            <person name="Probst A.J."/>
            <person name="Thomas B.C."/>
            <person name="Singh A."/>
            <person name="Wilkins M.J."/>
            <person name="Karaoz U."/>
            <person name="Brodie E.L."/>
            <person name="Williams K.H."/>
            <person name="Hubbard S.S."/>
            <person name="Banfield J.F."/>
        </authorList>
    </citation>
    <scope>NUCLEOTIDE SEQUENCE [LARGE SCALE GENOMIC DNA]</scope>
</reference>
<dbReference type="GO" id="GO:0046872">
    <property type="term" value="F:metal ion binding"/>
    <property type="evidence" value="ECO:0007669"/>
    <property type="project" value="InterPro"/>
</dbReference>
<dbReference type="AlphaFoldDB" id="A0A1F7XY72"/>
<dbReference type="Gene3D" id="3.30.70.100">
    <property type="match status" value="1"/>
</dbReference>
<name>A0A1F7XY72_9BACT</name>
<dbReference type="PROSITE" id="PS50846">
    <property type="entry name" value="HMA_2"/>
    <property type="match status" value="1"/>
</dbReference>
<dbReference type="InterPro" id="IPR036163">
    <property type="entry name" value="HMA_dom_sf"/>
</dbReference>
<comment type="caution">
    <text evidence="2">The sequence shown here is derived from an EMBL/GenBank/DDBJ whole genome shotgun (WGS) entry which is preliminary data.</text>
</comment>
<dbReference type="CDD" id="cd00371">
    <property type="entry name" value="HMA"/>
    <property type="match status" value="1"/>
</dbReference>
<dbReference type="Proteomes" id="UP000176741">
    <property type="component" value="Unassembled WGS sequence"/>
</dbReference>
<sequence>MTYKVYKIQGMDCDACAKMIELDLEDEGFKASCNYAKQTLEVEYKEGNEDENKVKKILANSGYGLLAQ</sequence>
<feature type="domain" description="HMA" evidence="1">
    <location>
        <begin position="2"/>
        <end position="66"/>
    </location>
</feature>
<organism evidence="2 3">
    <name type="scientific">Candidatus Woesebacteria bacterium RIFCSPHIGHO2_01_FULL_38_26b</name>
    <dbReference type="NCBI Taxonomy" id="1802491"/>
    <lineage>
        <taxon>Bacteria</taxon>
        <taxon>Candidatus Woeseibacteriota</taxon>
    </lineage>
</organism>
<protein>
    <recommendedName>
        <fullName evidence="1">HMA domain-containing protein</fullName>
    </recommendedName>
</protein>
<dbReference type="Pfam" id="PF00403">
    <property type="entry name" value="HMA"/>
    <property type="match status" value="1"/>
</dbReference>
<accession>A0A1F7XY72</accession>
<dbReference type="SUPFAM" id="SSF55008">
    <property type="entry name" value="HMA, heavy metal-associated domain"/>
    <property type="match status" value="1"/>
</dbReference>
<proteinExistence type="predicted"/>